<gene>
    <name evidence="4" type="ORF">H9784_09010</name>
</gene>
<evidence type="ECO:0000256" key="2">
    <source>
        <dbReference type="SAM" id="MobiDB-lite"/>
    </source>
</evidence>
<dbReference type="CDD" id="cd17470">
    <property type="entry name" value="T3SS_Flik_C"/>
    <property type="match status" value="1"/>
</dbReference>
<feature type="coiled-coil region" evidence="1">
    <location>
        <begin position="310"/>
        <end position="337"/>
    </location>
</feature>
<keyword evidence="4" id="KW-0966">Cell projection</keyword>
<keyword evidence="1" id="KW-0175">Coiled coil</keyword>
<evidence type="ECO:0000259" key="3">
    <source>
        <dbReference type="Pfam" id="PF02120"/>
    </source>
</evidence>
<reference evidence="4" key="2">
    <citation type="submission" date="2021-04" db="EMBL/GenBank/DDBJ databases">
        <authorList>
            <person name="Gilroy R."/>
        </authorList>
    </citation>
    <scope>NUCLEOTIDE SEQUENCE</scope>
    <source>
        <strain evidence="4">5032</strain>
    </source>
</reference>
<evidence type="ECO:0000256" key="1">
    <source>
        <dbReference type="SAM" id="Coils"/>
    </source>
</evidence>
<comment type="caution">
    <text evidence="4">The sequence shown here is derived from an EMBL/GenBank/DDBJ whole genome shotgun (WGS) entry which is preliminary data.</text>
</comment>
<dbReference type="Pfam" id="PF02120">
    <property type="entry name" value="Flg_hook"/>
    <property type="match status" value="1"/>
</dbReference>
<dbReference type="EMBL" id="DWZD01000047">
    <property type="protein sequence ID" value="HJA79685.1"/>
    <property type="molecule type" value="Genomic_DNA"/>
</dbReference>
<feature type="region of interest" description="Disordered" evidence="2">
    <location>
        <begin position="445"/>
        <end position="469"/>
    </location>
</feature>
<feature type="compositionally biased region" description="Polar residues" evidence="2">
    <location>
        <begin position="448"/>
        <end position="460"/>
    </location>
</feature>
<feature type="region of interest" description="Disordered" evidence="2">
    <location>
        <begin position="602"/>
        <end position="622"/>
    </location>
</feature>
<evidence type="ECO:0000313" key="4">
    <source>
        <dbReference type="EMBL" id="HJA79685.1"/>
    </source>
</evidence>
<evidence type="ECO:0000313" key="5">
    <source>
        <dbReference type="Proteomes" id="UP000823821"/>
    </source>
</evidence>
<protein>
    <submittedName>
        <fullName evidence="4">Flagellar hook-length control protein FliK</fullName>
    </submittedName>
</protein>
<feature type="domain" description="Flagellar hook-length control protein-like C-terminal" evidence="3">
    <location>
        <begin position="520"/>
        <end position="597"/>
    </location>
</feature>
<keyword evidence="4" id="KW-0969">Cilium</keyword>
<feature type="region of interest" description="Disordered" evidence="2">
    <location>
        <begin position="339"/>
        <end position="407"/>
    </location>
</feature>
<dbReference type="InterPro" id="IPR021136">
    <property type="entry name" value="Flagellar_hook_control-like_C"/>
</dbReference>
<name>A0A9D2HMK8_9BACT</name>
<dbReference type="AlphaFoldDB" id="A0A9D2HMK8"/>
<dbReference type="Proteomes" id="UP000823821">
    <property type="component" value="Unassembled WGS sequence"/>
</dbReference>
<sequence>MQILPSDFSAQLQDTIAGTSAAASDSFAGIFQSSLDNDGSDPVANYQQSVHSAIDSVKRGEAANIKEALADDDSTGPLADAPYSRHTLNGVLYTLDEVTFTKKELQELRASLVKAGAPEDALARLDALMESPDGAMLAQVMASLQLNSTVTLSDSDKDILTGLLNQIDPSGELAANAMELMQQGKGRQALSLIQQTFSEAAHNGTIEISRDEMAVLAKGLGLPANVQNQLLNSFGGADALRCADNQFINLMNPARAYLNDLAGKQEKLDEAASQTVRQVINKARERMEKEAQAESLHSREVQQSKAMIERTVQKQSRENLEAALDAARDDVAAREQAARYSEATGRSADGRQSAVIDKTDNGTQAVVMGKAGEDENAARANARRGNAADTTGMRMRYSEQTDTANEDGLRRLQLAKQGLADEADHTARSDGKTDAERIGLVPDARHASTASGDGQKQSAQGDLGGNLHGRQDNAELAAQFQTARLDAARPDNARFEAVRPDQQAPVARQVGQQVEDGFLQAMRNNVRRLDVELHPAELGAITLTLTLRNGEVSAHIRSEKSETAELVSQQLEHIRINLEQQGFKVDKLEVGLQNQQRDLAEGSGDQWQNMQQHNARQEEDARREEFYRLQHLSTMRNSMDNSEDSTLEQSVHIMSDTARYATRSLHVVA</sequence>
<proteinExistence type="predicted"/>
<reference evidence="4" key="1">
    <citation type="journal article" date="2021" name="PeerJ">
        <title>Extensive microbial diversity within the chicken gut microbiome revealed by metagenomics and culture.</title>
        <authorList>
            <person name="Gilroy R."/>
            <person name="Ravi A."/>
            <person name="Getino M."/>
            <person name="Pursley I."/>
            <person name="Horton D.L."/>
            <person name="Alikhan N.F."/>
            <person name="Baker D."/>
            <person name="Gharbi K."/>
            <person name="Hall N."/>
            <person name="Watson M."/>
            <person name="Adriaenssens E.M."/>
            <person name="Foster-Nyarko E."/>
            <person name="Jarju S."/>
            <person name="Secka A."/>
            <person name="Antonio M."/>
            <person name="Oren A."/>
            <person name="Chaudhuri R.R."/>
            <person name="La Ragione R."/>
            <person name="Hildebrand F."/>
            <person name="Pallen M.J."/>
        </authorList>
    </citation>
    <scope>NUCLEOTIDE SEQUENCE</scope>
    <source>
        <strain evidence="4">5032</strain>
    </source>
</reference>
<feature type="compositionally biased region" description="Low complexity" evidence="2">
    <location>
        <begin position="378"/>
        <end position="389"/>
    </location>
</feature>
<accession>A0A9D2HMK8</accession>
<organism evidence="4 5">
    <name type="scientific">Candidatus Desulfovibrio intestinavium</name>
    <dbReference type="NCBI Taxonomy" id="2838534"/>
    <lineage>
        <taxon>Bacteria</taxon>
        <taxon>Pseudomonadati</taxon>
        <taxon>Thermodesulfobacteriota</taxon>
        <taxon>Desulfovibrionia</taxon>
        <taxon>Desulfovibrionales</taxon>
        <taxon>Desulfovibrionaceae</taxon>
        <taxon>Desulfovibrio</taxon>
    </lineage>
</organism>
<keyword evidence="4" id="KW-0282">Flagellum</keyword>
<dbReference type="InterPro" id="IPR038610">
    <property type="entry name" value="FliK-like_C_sf"/>
</dbReference>
<dbReference type="Gene3D" id="3.30.750.140">
    <property type="match status" value="1"/>
</dbReference>
<feature type="compositionally biased region" description="Polar residues" evidence="2">
    <location>
        <begin position="605"/>
        <end position="614"/>
    </location>
</feature>